<organism evidence="2 3">
    <name type="scientific">Hymenobacter yonginensis</name>
    <dbReference type="NCBI Taxonomy" id="748197"/>
    <lineage>
        <taxon>Bacteria</taxon>
        <taxon>Pseudomonadati</taxon>
        <taxon>Bacteroidota</taxon>
        <taxon>Cytophagia</taxon>
        <taxon>Cytophagales</taxon>
        <taxon>Hymenobacteraceae</taxon>
        <taxon>Hymenobacter</taxon>
    </lineage>
</organism>
<name>A0ABY7PNV0_9BACT</name>
<evidence type="ECO:0000256" key="1">
    <source>
        <dbReference type="SAM" id="SignalP"/>
    </source>
</evidence>
<keyword evidence="3" id="KW-1185">Reference proteome</keyword>
<feature type="chain" id="PRO_5046605063" description="Lipoprotein" evidence="1">
    <location>
        <begin position="28"/>
        <end position="197"/>
    </location>
</feature>
<dbReference type="EMBL" id="CP115396">
    <property type="protein sequence ID" value="WBO84932.1"/>
    <property type="molecule type" value="Genomic_DNA"/>
</dbReference>
<dbReference type="RefSeq" id="WP_270127499.1">
    <property type="nucleotide sequence ID" value="NZ_CP115396.1"/>
</dbReference>
<gene>
    <name evidence="2" type="ORF">O9Z63_01505</name>
</gene>
<evidence type="ECO:0008006" key="4">
    <source>
        <dbReference type="Google" id="ProtNLM"/>
    </source>
</evidence>
<evidence type="ECO:0000313" key="2">
    <source>
        <dbReference type="EMBL" id="WBO84932.1"/>
    </source>
</evidence>
<sequence>MRLKKYLMAAAAVPVALAGAALLPACADDDDACRYDAVPRFYRTQAVVLAASSQRTGQQLADNEAVAAADLRLAVQLQKTYYGHQPARRWQLLPAAYACPPAPAPGYLGTPQVLDSVVVRSRYPYDAQHPAGASLNDLLLEADTGQPLPARASRSAEPQLQLRVPPAAPGPQQFVVRYRLSDGTVYSAQTPVLQLSR</sequence>
<keyword evidence="1" id="KW-0732">Signal</keyword>
<accession>A0ABY7PNV0</accession>
<proteinExistence type="predicted"/>
<protein>
    <recommendedName>
        <fullName evidence="4">Lipoprotein</fullName>
    </recommendedName>
</protein>
<reference evidence="2 3" key="1">
    <citation type="journal article" date="2011" name="Int. J. Syst. Evol. Microbiol.">
        <title>Hymenobacter yonginensis sp. nov., isolated from a mesotrophic artificial lake.</title>
        <authorList>
            <person name="Joung Y."/>
            <person name="Cho S.H."/>
            <person name="Kim H."/>
            <person name="Kim S.B."/>
            <person name="Joh K."/>
        </authorList>
    </citation>
    <scope>NUCLEOTIDE SEQUENCE [LARGE SCALE GENOMIC DNA]</scope>
    <source>
        <strain evidence="2 3">KCTC 22745</strain>
    </source>
</reference>
<evidence type="ECO:0000313" key="3">
    <source>
        <dbReference type="Proteomes" id="UP001211872"/>
    </source>
</evidence>
<feature type="signal peptide" evidence="1">
    <location>
        <begin position="1"/>
        <end position="27"/>
    </location>
</feature>
<dbReference type="Proteomes" id="UP001211872">
    <property type="component" value="Chromosome"/>
</dbReference>